<evidence type="ECO:0000256" key="1">
    <source>
        <dbReference type="SAM" id="Phobius"/>
    </source>
</evidence>
<feature type="transmembrane region" description="Helical" evidence="1">
    <location>
        <begin position="25"/>
        <end position="49"/>
    </location>
</feature>
<name>A0A212T7I2_9BURK</name>
<protein>
    <submittedName>
        <fullName evidence="2">Uncharacterized protein</fullName>
    </submittedName>
</protein>
<proteinExistence type="predicted"/>
<keyword evidence="1" id="KW-0812">Transmembrane</keyword>
<keyword evidence="1" id="KW-0472">Membrane</keyword>
<evidence type="ECO:0000313" key="2">
    <source>
        <dbReference type="EMBL" id="SNC61979.1"/>
    </source>
</evidence>
<dbReference type="AlphaFoldDB" id="A0A212T7I2"/>
<gene>
    <name evidence="2" type="ORF">SAMN06295916_0585</name>
</gene>
<accession>A0A212T7I2</accession>
<reference evidence="2 3" key="1">
    <citation type="submission" date="2017-06" db="EMBL/GenBank/DDBJ databases">
        <authorList>
            <person name="Kim H.J."/>
            <person name="Triplett B.A."/>
        </authorList>
    </citation>
    <scope>NUCLEOTIDE SEQUENCE [LARGE SCALE GENOMIC DNA]</scope>
    <source>
        <strain evidence="2 3">MWH-VicM1</strain>
    </source>
</reference>
<evidence type="ECO:0000313" key="3">
    <source>
        <dbReference type="Proteomes" id="UP000197215"/>
    </source>
</evidence>
<organism evidence="2 3">
    <name type="scientific">Polynucleobacter victoriensis</name>
    <dbReference type="NCBI Taxonomy" id="2049319"/>
    <lineage>
        <taxon>Bacteria</taxon>
        <taxon>Pseudomonadati</taxon>
        <taxon>Pseudomonadota</taxon>
        <taxon>Betaproteobacteria</taxon>
        <taxon>Burkholderiales</taxon>
        <taxon>Burkholderiaceae</taxon>
        <taxon>Polynucleobacter</taxon>
    </lineage>
</organism>
<dbReference type="EMBL" id="FYEX01000001">
    <property type="protein sequence ID" value="SNC61979.1"/>
    <property type="molecule type" value="Genomic_DNA"/>
</dbReference>
<keyword evidence="3" id="KW-1185">Reference proteome</keyword>
<dbReference type="Proteomes" id="UP000197215">
    <property type="component" value="Unassembled WGS sequence"/>
</dbReference>
<sequence length="153" mass="17382">MALKSRRFLHYDIPNEMAFGRQAGYVIPSILGFLLLISLATISALNIAATHIRMIQSESDYLKTFISAERSLIEAERNLSLGLNVNNEVDVETYKPKYFRNKSGISSQHYKVTSSAKSPLTHVQLQSTIRIDTPQTASKNKLKQIERLDWKKL</sequence>
<dbReference type="RefSeq" id="WP_165765042.1">
    <property type="nucleotide sequence ID" value="NZ_FYEX01000001.1"/>
</dbReference>
<keyword evidence="1" id="KW-1133">Transmembrane helix</keyword>